<proteinExistence type="predicted"/>
<protein>
    <submittedName>
        <fullName evidence="1">Cytochrome P450</fullName>
    </submittedName>
</protein>
<organism evidence="1 2">
    <name type="scientific">Hypoxylon rubiginosum</name>
    <dbReference type="NCBI Taxonomy" id="110542"/>
    <lineage>
        <taxon>Eukaryota</taxon>
        <taxon>Fungi</taxon>
        <taxon>Dikarya</taxon>
        <taxon>Ascomycota</taxon>
        <taxon>Pezizomycotina</taxon>
        <taxon>Sordariomycetes</taxon>
        <taxon>Xylariomycetidae</taxon>
        <taxon>Xylariales</taxon>
        <taxon>Hypoxylaceae</taxon>
        <taxon>Hypoxylon</taxon>
    </lineage>
</organism>
<keyword evidence="2" id="KW-1185">Reference proteome</keyword>
<dbReference type="Proteomes" id="UP001497680">
    <property type="component" value="Unassembled WGS sequence"/>
</dbReference>
<accession>A0ACC0CMA2</accession>
<dbReference type="EMBL" id="MU394393">
    <property type="protein sequence ID" value="KAI6081524.1"/>
    <property type="molecule type" value="Genomic_DNA"/>
</dbReference>
<reference evidence="1 2" key="1">
    <citation type="journal article" date="2022" name="New Phytol.">
        <title>Ecological generalism drives hyperdiversity of secondary metabolite gene clusters in xylarialean endophytes.</title>
        <authorList>
            <person name="Franco M.E.E."/>
            <person name="Wisecaver J.H."/>
            <person name="Arnold A.E."/>
            <person name="Ju Y.M."/>
            <person name="Slot J.C."/>
            <person name="Ahrendt S."/>
            <person name="Moore L.P."/>
            <person name="Eastman K.E."/>
            <person name="Scott K."/>
            <person name="Konkel Z."/>
            <person name="Mondo S.J."/>
            <person name="Kuo A."/>
            <person name="Hayes R.D."/>
            <person name="Haridas S."/>
            <person name="Andreopoulos B."/>
            <person name="Riley R."/>
            <person name="LaButti K."/>
            <person name="Pangilinan J."/>
            <person name="Lipzen A."/>
            <person name="Amirebrahimi M."/>
            <person name="Yan J."/>
            <person name="Adam C."/>
            <person name="Keymanesh K."/>
            <person name="Ng V."/>
            <person name="Louie K."/>
            <person name="Northen T."/>
            <person name="Drula E."/>
            <person name="Henrissat B."/>
            <person name="Hsieh H.M."/>
            <person name="Youens-Clark K."/>
            <person name="Lutzoni F."/>
            <person name="Miadlikowska J."/>
            <person name="Eastwood D.C."/>
            <person name="Hamelin R.C."/>
            <person name="Grigoriev I.V."/>
            <person name="U'Ren J.M."/>
        </authorList>
    </citation>
    <scope>NUCLEOTIDE SEQUENCE [LARGE SCALE GENOMIC DNA]</scope>
    <source>
        <strain evidence="1 2">ER1909</strain>
    </source>
</reference>
<name>A0ACC0CMA2_9PEZI</name>
<sequence>MFTAWVLNHLAQAALLGGSCMLATIALSTLLDAVLKNNGPSKGNDFLLVILSPLVYLKARIKALSFLVQGPAIIQAAYEKSNGAPFSVATPSNTIVLVSDWKRIKEIDAAPEGTLSLLAAAKEVLQPKHTMSDFTWNDKRGSDGAPLQMTLRSRLAGYLPSLLPRIRQDLCALFDQRLDTLAEVANGVRQGAIFPIILGAVAQSNAHAFFGPELARDPKFLTAGIKMIEHTLIIAEILRMVPSVFSTPLGKFLSDRLDSGKVMTEALTREVSQRFRDRELRKEGHEIPEQNDCIEWIMDHSPRHKPWGVTRIVHELIAVWFGSVHIASTTACAAIFDLCDHPEFVDILRQEVSHTGWEAFDKSGGQILPLMDSFMKESARLNPIESVSSRRKVLRPFGFSDGTMVQPGDWVCSAPRAMNRNPNTWSKADEFHIFRFVKPEILQHAQTYIEGLSSEKFMIPEAGKSSSYTDLTDWQQWGTGKASCTGRWYASAAIKIILGVLITRYDIKLVNPTAKRYFSWRTFIYPYQSTQILMKQRNNS</sequence>
<evidence type="ECO:0000313" key="2">
    <source>
        <dbReference type="Proteomes" id="UP001497680"/>
    </source>
</evidence>
<gene>
    <name evidence="1" type="ORF">F4821DRAFT_249067</name>
</gene>
<comment type="caution">
    <text evidence="1">The sequence shown here is derived from an EMBL/GenBank/DDBJ whole genome shotgun (WGS) entry which is preliminary data.</text>
</comment>
<evidence type="ECO:0000313" key="1">
    <source>
        <dbReference type="EMBL" id="KAI6081524.1"/>
    </source>
</evidence>